<evidence type="ECO:0000256" key="3">
    <source>
        <dbReference type="ARBA" id="ARBA00022692"/>
    </source>
</evidence>
<dbReference type="InterPro" id="IPR023616">
    <property type="entry name" value="Cyt_c_oxase-like_su1_dom"/>
</dbReference>
<dbReference type="OrthoDB" id="9759913at2"/>
<evidence type="ECO:0000313" key="9">
    <source>
        <dbReference type="EMBL" id="QDU72683.1"/>
    </source>
</evidence>
<protein>
    <submittedName>
        <fullName evidence="9">Cytochrome c oxidase subunit 1</fullName>
        <ecNumber evidence="9">1.9.3.1</ecNumber>
    </submittedName>
</protein>
<dbReference type="GO" id="GO:0020037">
    <property type="term" value="F:heme binding"/>
    <property type="evidence" value="ECO:0007669"/>
    <property type="project" value="InterPro"/>
</dbReference>
<dbReference type="GO" id="GO:0009060">
    <property type="term" value="P:aerobic respiration"/>
    <property type="evidence" value="ECO:0007669"/>
    <property type="project" value="InterPro"/>
</dbReference>
<evidence type="ECO:0000259" key="8">
    <source>
        <dbReference type="PROSITE" id="PS50855"/>
    </source>
</evidence>
<comment type="subcellular location">
    <subcellularLocation>
        <location evidence="1">Membrane</location>
        <topology evidence="1">Multi-pass membrane protein</topology>
    </subcellularLocation>
</comment>
<evidence type="ECO:0000313" key="10">
    <source>
        <dbReference type="Proteomes" id="UP000320386"/>
    </source>
</evidence>
<evidence type="ECO:0000256" key="2">
    <source>
        <dbReference type="ARBA" id="ARBA00022660"/>
    </source>
</evidence>
<dbReference type="GO" id="GO:0016491">
    <property type="term" value="F:oxidoreductase activity"/>
    <property type="evidence" value="ECO:0007669"/>
    <property type="project" value="UniProtKB-KW"/>
</dbReference>
<dbReference type="PANTHER" id="PTHR10422">
    <property type="entry name" value="CYTOCHROME C OXIDASE SUBUNIT 1"/>
    <property type="match status" value="1"/>
</dbReference>
<accession>A0A518C0E0</accession>
<keyword evidence="6" id="KW-0249">Electron transport</keyword>
<feature type="transmembrane region" description="Helical" evidence="7">
    <location>
        <begin position="135"/>
        <end position="160"/>
    </location>
</feature>
<feature type="transmembrane region" description="Helical" evidence="7">
    <location>
        <begin position="92"/>
        <end position="115"/>
    </location>
</feature>
<feature type="transmembrane region" description="Helical" evidence="7">
    <location>
        <begin position="417"/>
        <end position="443"/>
    </location>
</feature>
<comment type="similarity">
    <text evidence="6">Belongs to the heme-copper respiratory oxidase family.</text>
</comment>
<dbReference type="Proteomes" id="UP000320386">
    <property type="component" value="Chromosome"/>
</dbReference>
<gene>
    <name evidence="9" type="primary">ctaD</name>
    <name evidence="9" type="ORF">Pan265_25570</name>
</gene>
<dbReference type="AlphaFoldDB" id="A0A518C0E0"/>
<feature type="transmembrane region" description="Helical" evidence="7">
    <location>
        <begin position="346"/>
        <end position="371"/>
    </location>
</feature>
<keyword evidence="5 7" id="KW-0472">Membrane</keyword>
<evidence type="ECO:0000256" key="7">
    <source>
        <dbReference type="SAM" id="Phobius"/>
    </source>
</evidence>
<evidence type="ECO:0000256" key="5">
    <source>
        <dbReference type="ARBA" id="ARBA00023136"/>
    </source>
</evidence>
<keyword evidence="2 6" id="KW-0679">Respiratory chain</keyword>
<organism evidence="9 10">
    <name type="scientific">Mucisphaera calidilacus</name>
    <dbReference type="NCBI Taxonomy" id="2527982"/>
    <lineage>
        <taxon>Bacteria</taxon>
        <taxon>Pseudomonadati</taxon>
        <taxon>Planctomycetota</taxon>
        <taxon>Phycisphaerae</taxon>
        <taxon>Phycisphaerales</taxon>
        <taxon>Phycisphaeraceae</taxon>
        <taxon>Mucisphaera</taxon>
    </lineage>
</organism>
<keyword evidence="10" id="KW-1185">Reference proteome</keyword>
<keyword evidence="6" id="KW-0479">Metal-binding</keyword>
<name>A0A518C0E0_9BACT</name>
<dbReference type="Gene3D" id="1.20.210.10">
    <property type="entry name" value="Cytochrome c oxidase-like, subunit I domain"/>
    <property type="match status" value="1"/>
</dbReference>
<feature type="transmembrane region" description="Helical" evidence="7">
    <location>
        <begin position="383"/>
        <end position="405"/>
    </location>
</feature>
<dbReference type="PROSITE" id="PS50855">
    <property type="entry name" value="COX1"/>
    <property type="match status" value="1"/>
</dbReference>
<proteinExistence type="inferred from homology"/>
<dbReference type="InterPro" id="IPR023615">
    <property type="entry name" value="Cyt_c_Oxase_su1_BS"/>
</dbReference>
<evidence type="ECO:0000256" key="6">
    <source>
        <dbReference type="RuleBase" id="RU000370"/>
    </source>
</evidence>
<dbReference type="Pfam" id="PF00115">
    <property type="entry name" value="COX1"/>
    <property type="match status" value="1"/>
</dbReference>
<dbReference type="GO" id="GO:0016020">
    <property type="term" value="C:membrane"/>
    <property type="evidence" value="ECO:0007669"/>
    <property type="project" value="UniProtKB-SubCell"/>
</dbReference>
<keyword evidence="4 7" id="KW-1133">Transmembrane helix</keyword>
<feature type="transmembrane region" description="Helical" evidence="7">
    <location>
        <begin position="277"/>
        <end position="301"/>
    </location>
</feature>
<dbReference type="InterPro" id="IPR036927">
    <property type="entry name" value="Cyt_c_oxase-like_su1_sf"/>
</dbReference>
<keyword evidence="6" id="KW-0408">Iron</keyword>
<feature type="transmembrane region" description="Helical" evidence="7">
    <location>
        <begin position="495"/>
        <end position="519"/>
    </location>
</feature>
<evidence type="ECO:0000256" key="4">
    <source>
        <dbReference type="ARBA" id="ARBA00022989"/>
    </source>
</evidence>
<feature type="transmembrane region" description="Helical" evidence="7">
    <location>
        <begin position="190"/>
        <end position="212"/>
    </location>
</feature>
<dbReference type="SUPFAM" id="SSF81442">
    <property type="entry name" value="Cytochrome c oxidase subunit I-like"/>
    <property type="match status" value="1"/>
</dbReference>
<dbReference type="GO" id="GO:0004129">
    <property type="term" value="F:cytochrome-c oxidase activity"/>
    <property type="evidence" value="ECO:0007669"/>
    <property type="project" value="InterPro"/>
</dbReference>
<dbReference type="EMBL" id="CP036280">
    <property type="protein sequence ID" value="QDU72683.1"/>
    <property type="molecule type" value="Genomic_DNA"/>
</dbReference>
<dbReference type="PANTHER" id="PTHR10422:SF18">
    <property type="entry name" value="CYTOCHROME C OXIDASE SUBUNIT 1"/>
    <property type="match status" value="1"/>
</dbReference>
<keyword evidence="3 6" id="KW-0812">Transmembrane</keyword>
<dbReference type="InterPro" id="IPR000883">
    <property type="entry name" value="Cyt_C_Oxase_1"/>
</dbReference>
<dbReference type="RefSeq" id="WP_145446848.1">
    <property type="nucleotide sequence ID" value="NZ_CP036280.1"/>
</dbReference>
<dbReference type="EC" id="1.9.3.1" evidence="9"/>
<evidence type="ECO:0000256" key="1">
    <source>
        <dbReference type="ARBA" id="ARBA00004141"/>
    </source>
</evidence>
<dbReference type="PROSITE" id="PS00077">
    <property type="entry name" value="COX1_CUB"/>
    <property type="match status" value="1"/>
</dbReference>
<feature type="domain" description="Cytochrome oxidase subunit I profile" evidence="8">
    <location>
        <begin position="25"/>
        <end position="559"/>
    </location>
</feature>
<reference evidence="9 10" key="1">
    <citation type="submission" date="2019-02" db="EMBL/GenBank/DDBJ databases">
        <title>Deep-cultivation of Planctomycetes and their phenomic and genomic characterization uncovers novel biology.</title>
        <authorList>
            <person name="Wiegand S."/>
            <person name="Jogler M."/>
            <person name="Boedeker C."/>
            <person name="Pinto D."/>
            <person name="Vollmers J."/>
            <person name="Rivas-Marin E."/>
            <person name="Kohn T."/>
            <person name="Peeters S.H."/>
            <person name="Heuer A."/>
            <person name="Rast P."/>
            <person name="Oberbeckmann S."/>
            <person name="Bunk B."/>
            <person name="Jeske O."/>
            <person name="Meyerdierks A."/>
            <person name="Storesund J.E."/>
            <person name="Kallscheuer N."/>
            <person name="Luecker S."/>
            <person name="Lage O.M."/>
            <person name="Pohl T."/>
            <person name="Merkel B.J."/>
            <person name="Hornburger P."/>
            <person name="Mueller R.-W."/>
            <person name="Bruemmer F."/>
            <person name="Labrenz M."/>
            <person name="Spormann A.M."/>
            <person name="Op den Camp H."/>
            <person name="Overmann J."/>
            <person name="Amann R."/>
            <person name="Jetten M.S.M."/>
            <person name="Mascher T."/>
            <person name="Medema M.H."/>
            <person name="Devos D.P."/>
            <person name="Kaster A.-K."/>
            <person name="Ovreas L."/>
            <person name="Rohde M."/>
            <person name="Galperin M.Y."/>
            <person name="Jogler C."/>
        </authorList>
    </citation>
    <scope>NUCLEOTIDE SEQUENCE [LARGE SCALE GENOMIC DNA]</scope>
    <source>
        <strain evidence="9 10">Pan265</strain>
    </source>
</reference>
<dbReference type="GO" id="GO:0015990">
    <property type="term" value="P:electron transport coupled proton transport"/>
    <property type="evidence" value="ECO:0007669"/>
    <property type="project" value="TreeGrafter"/>
</dbReference>
<feature type="transmembrane region" description="Helical" evidence="7">
    <location>
        <begin position="455"/>
        <end position="475"/>
    </location>
</feature>
<sequence>MSVVTQPGSIGGGQGQEAHEDNYLTAGKGLWSWLSTVDHKRIGLMYMGFVLFSFFLGGVFAIVVRTELLSNEWTLLADETASNDFYNHSFTLHGAVMTFLFIIPAIPAILGNFALPIMLGAKDVAFPKLNLTSWYLYMIGMVFFVWILLSGVIGTVLYAYGINPPDWLPVGLDTGWTFYTPYSTETGTQVVAATLGVFILGFSSILTGLNFIATVHTMRPKWMTWFHMPLFIWALYATALIQILATPVLAITLLLLAAERMLGIGIFDPALGGDPVLYQHFFWFYSHPAVYIMILPALGVVSELIGAFSRKHVFGYKFIAFSSVAIAVFGFIVWGHHMFTSGQSSMLNAIFSLLTMSVAIPSAIKVFNWLATMWRGQIRLDTPMLYAIGFIWLFAIGGLTGLFLATLSTDIFFHDTYFVVAHFHYVMVGSTLFAFIGGMYYWWPKMFGVMYNETTGRIGAIVTFIGFNATFFIQFLAGTKGMPRRYAHYLDEYAFYHAFSTYGSYLLSIGLFIVLYNWLHSFWAGRKASANPWGANTLEWYTTSPPPHHNFEGEAPIAGEPYDHVNWKYDEQQEGYVLREDPKVYAEKVAAAGGHH</sequence>
<feature type="transmembrane region" description="Helical" evidence="7">
    <location>
        <begin position="233"/>
        <end position="257"/>
    </location>
</feature>
<dbReference type="PRINTS" id="PR01165">
    <property type="entry name" value="CYCOXIDASEI"/>
</dbReference>
<keyword evidence="9" id="KW-0560">Oxidoreductase</keyword>
<keyword evidence="6" id="KW-0349">Heme</keyword>
<dbReference type="KEGG" id="mcad:Pan265_25570"/>
<keyword evidence="6" id="KW-0813">Transport</keyword>
<dbReference type="GO" id="GO:0022904">
    <property type="term" value="P:respiratory electron transport chain"/>
    <property type="evidence" value="ECO:0007669"/>
    <property type="project" value="TreeGrafter"/>
</dbReference>
<feature type="transmembrane region" description="Helical" evidence="7">
    <location>
        <begin position="44"/>
        <end position="64"/>
    </location>
</feature>
<feature type="transmembrane region" description="Helical" evidence="7">
    <location>
        <begin position="313"/>
        <end position="334"/>
    </location>
</feature>